<evidence type="ECO:0000256" key="2">
    <source>
        <dbReference type="ARBA" id="ARBA00022741"/>
    </source>
</evidence>
<name>A0A7C5L7W6_AQUAO</name>
<dbReference type="InterPro" id="IPR037257">
    <property type="entry name" value="T2SS_E_N_sf"/>
</dbReference>
<dbReference type="Gene3D" id="3.40.50.300">
    <property type="entry name" value="P-loop containing nucleotide triphosphate hydrolases"/>
    <property type="match status" value="1"/>
</dbReference>
<dbReference type="GO" id="GO:0005886">
    <property type="term" value="C:plasma membrane"/>
    <property type="evidence" value="ECO:0007669"/>
    <property type="project" value="TreeGrafter"/>
</dbReference>
<feature type="domain" description="Bacterial type II secretion system protein E" evidence="4">
    <location>
        <begin position="290"/>
        <end position="304"/>
    </location>
</feature>
<dbReference type="CDD" id="cd01129">
    <property type="entry name" value="PulE-GspE-like"/>
    <property type="match status" value="1"/>
</dbReference>
<dbReference type="PANTHER" id="PTHR30258:SF2">
    <property type="entry name" value="COMG OPERON PROTEIN 1"/>
    <property type="match status" value="1"/>
</dbReference>
<comment type="similarity">
    <text evidence="1">Belongs to the GSP E family.</text>
</comment>
<accession>A0A7C5L7W6</accession>
<dbReference type="Pfam" id="PF00437">
    <property type="entry name" value="T2SSE"/>
    <property type="match status" value="1"/>
</dbReference>
<dbReference type="InterPro" id="IPR027417">
    <property type="entry name" value="P-loop_NTPase"/>
</dbReference>
<dbReference type="InterPro" id="IPR001482">
    <property type="entry name" value="T2SS/T4SS_dom"/>
</dbReference>
<dbReference type="FunFam" id="3.30.450.90:FF:000001">
    <property type="entry name" value="Type II secretion system ATPase GspE"/>
    <property type="match status" value="1"/>
</dbReference>
<dbReference type="SMART" id="SM00382">
    <property type="entry name" value="AAA"/>
    <property type="match status" value="1"/>
</dbReference>
<dbReference type="GO" id="GO:0016887">
    <property type="term" value="F:ATP hydrolysis activity"/>
    <property type="evidence" value="ECO:0007669"/>
    <property type="project" value="TreeGrafter"/>
</dbReference>
<reference evidence="5" key="1">
    <citation type="journal article" date="2020" name="mSystems">
        <title>Genome- and Community-Level Interaction Insights into Carbon Utilization and Element Cycling Functions of Hydrothermarchaeota in Hydrothermal Sediment.</title>
        <authorList>
            <person name="Zhou Z."/>
            <person name="Liu Y."/>
            <person name="Xu W."/>
            <person name="Pan J."/>
            <person name="Luo Z.H."/>
            <person name="Li M."/>
        </authorList>
    </citation>
    <scope>NUCLEOTIDE SEQUENCE [LARGE SCALE GENOMIC DNA]</scope>
    <source>
        <strain evidence="5">HyVt-501</strain>
    </source>
</reference>
<evidence type="ECO:0000256" key="1">
    <source>
        <dbReference type="ARBA" id="ARBA00006611"/>
    </source>
</evidence>
<dbReference type="AlphaFoldDB" id="A0A7C5L7W6"/>
<keyword evidence="2" id="KW-0547">Nucleotide-binding</keyword>
<dbReference type="FunFam" id="3.40.50.300:FF:000398">
    <property type="entry name" value="Type IV pilus assembly ATPase PilB"/>
    <property type="match status" value="1"/>
</dbReference>
<dbReference type="EMBL" id="DRNB01000248">
    <property type="protein sequence ID" value="HHJ64606.1"/>
    <property type="molecule type" value="Genomic_DNA"/>
</dbReference>
<protein>
    <submittedName>
        <fullName evidence="5">Type II/IV secretion system protein</fullName>
    </submittedName>
</protein>
<proteinExistence type="inferred from homology"/>
<comment type="caution">
    <text evidence="5">The sequence shown here is derived from an EMBL/GenBank/DDBJ whole genome shotgun (WGS) entry which is preliminary data.</text>
</comment>
<dbReference type="SUPFAM" id="SSF52540">
    <property type="entry name" value="P-loop containing nucleoside triphosphate hydrolases"/>
    <property type="match status" value="1"/>
</dbReference>
<organism evidence="5">
    <name type="scientific">Aquifex aeolicus</name>
    <dbReference type="NCBI Taxonomy" id="63363"/>
    <lineage>
        <taxon>Bacteria</taxon>
        <taxon>Pseudomonadati</taxon>
        <taxon>Aquificota</taxon>
        <taxon>Aquificia</taxon>
        <taxon>Aquificales</taxon>
        <taxon>Aquificaceae</taxon>
        <taxon>Aquifex</taxon>
    </lineage>
</organism>
<dbReference type="Gene3D" id="3.30.300.160">
    <property type="entry name" value="Type II secretion system, protein E, N-terminal domain"/>
    <property type="match status" value="1"/>
</dbReference>
<dbReference type="PANTHER" id="PTHR30258">
    <property type="entry name" value="TYPE II SECRETION SYSTEM PROTEIN GSPE-RELATED"/>
    <property type="match status" value="1"/>
</dbReference>
<sequence length="469" mass="52441">MNILRDYRLIPLEERDGLLRILAPESYRAEDVEEIRFLTGKDVELVVVPDEEFARELQERLSAEEIRIEGEEEERVEGLDLLHAQDDSPAVSLVNSVLIKASTVGASDIHFEPYENEAVVRLRMDGILHDILKVPASTYQNVVSRIKVMSNLNVAERRIPQDGRIRVRIGNRDLDVRVSVVPTVFGERVVLRLLDKTGSLLTLDRLGLVPEDEVKVKRLARKPYGIVLVTGPTGAGKTTTLYAMLLYVKDPRKNIITIEDPVEYQIKGVSQIQVNPKVGLTFATGLRSILRQDPDIIMVGEIRDSETADIAVHAALTGHLVLSTLHTNDAPSAVTRLSDMGIEPFLIASSLEGVIAQRLVRRICEACKEAYTPSEEELRELGLESYEGPFYRGQGCDHCLGTGYRGRVGIFEVLELDEDLRSLITRTQDAQEIRRAAVRRGFRTMLEDGIEKVKRGVTTSSELISVVRS</sequence>
<keyword evidence="3" id="KW-0067">ATP-binding</keyword>
<dbReference type="InterPro" id="IPR003593">
    <property type="entry name" value="AAA+_ATPase"/>
</dbReference>
<evidence type="ECO:0000256" key="3">
    <source>
        <dbReference type="ARBA" id="ARBA00022840"/>
    </source>
</evidence>
<evidence type="ECO:0000259" key="4">
    <source>
        <dbReference type="PROSITE" id="PS00662"/>
    </source>
</evidence>
<dbReference type="Proteomes" id="UP000885792">
    <property type="component" value="Unassembled WGS sequence"/>
</dbReference>
<dbReference type="SUPFAM" id="SSF160246">
    <property type="entry name" value="EspE N-terminal domain-like"/>
    <property type="match status" value="1"/>
</dbReference>
<dbReference type="InterPro" id="IPR007831">
    <property type="entry name" value="T2SS_GspE_N"/>
</dbReference>
<gene>
    <name evidence="5" type="ORF">ENJ61_06825</name>
</gene>
<dbReference type="Gene3D" id="3.30.450.90">
    <property type="match status" value="1"/>
</dbReference>
<dbReference type="GO" id="GO:0005524">
    <property type="term" value="F:ATP binding"/>
    <property type="evidence" value="ECO:0007669"/>
    <property type="project" value="UniProtKB-KW"/>
</dbReference>
<dbReference type="PROSITE" id="PS00662">
    <property type="entry name" value="T2SP_E"/>
    <property type="match status" value="1"/>
</dbReference>
<dbReference type="Pfam" id="PF05157">
    <property type="entry name" value="MshEN"/>
    <property type="match status" value="1"/>
</dbReference>
<evidence type="ECO:0000313" key="5">
    <source>
        <dbReference type="EMBL" id="HHJ64606.1"/>
    </source>
</evidence>